<gene>
    <name evidence="2" type="ORF">I568_02038</name>
</gene>
<keyword evidence="1" id="KW-0862">Zinc</keyword>
<dbReference type="GO" id="GO:0008725">
    <property type="term" value="F:DNA-3-methyladenine glycosylase activity"/>
    <property type="evidence" value="ECO:0007669"/>
    <property type="project" value="InterPro"/>
</dbReference>
<dbReference type="PATRIC" id="fig|1121865.3.peg.1385"/>
<evidence type="ECO:0000313" key="2">
    <source>
        <dbReference type="EMBL" id="EOW80338.1"/>
    </source>
</evidence>
<dbReference type="InterPro" id="IPR011257">
    <property type="entry name" value="DNA_glycosylase"/>
</dbReference>
<dbReference type="GO" id="GO:0006284">
    <property type="term" value="P:base-excision repair"/>
    <property type="evidence" value="ECO:0007669"/>
    <property type="project" value="InterPro"/>
</dbReference>
<feature type="binding site" evidence="1">
    <location>
        <position position="175"/>
    </location>
    <ligand>
        <name>Zn(2+)</name>
        <dbReference type="ChEBI" id="CHEBI:29105"/>
    </ligand>
</feature>
<dbReference type="Pfam" id="PF03352">
    <property type="entry name" value="Adenine_glyco"/>
    <property type="match status" value="1"/>
</dbReference>
<dbReference type="EMBL" id="ASWJ01000009">
    <property type="protein sequence ID" value="EOW80338.1"/>
    <property type="molecule type" value="Genomic_DNA"/>
</dbReference>
<dbReference type="OrthoDB" id="9807664at2"/>
<feature type="binding site" evidence="1">
    <location>
        <position position="179"/>
    </location>
    <ligand>
        <name>Zn(2+)</name>
        <dbReference type="ChEBI" id="CHEBI:29105"/>
    </ligand>
</feature>
<dbReference type="eggNOG" id="COG2818">
    <property type="taxonomic scope" value="Bacteria"/>
</dbReference>
<protein>
    <recommendedName>
        <fullName evidence="4">DNA-3-methyladenine glycosylase I</fullName>
    </recommendedName>
</protein>
<dbReference type="Gene3D" id="1.10.340.30">
    <property type="entry name" value="Hypothetical protein, domain 2"/>
    <property type="match status" value="1"/>
</dbReference>
<evidence type="ECO:0000313" key="3">
    <source>
        <dbReference type="Proteomes" id="UP000014113"/>
    </source>
</evidence>
<comment type="caution">
    <text evidence="2">The sequence shown here is derived from an EMBL/GenBank/DDBJ whole genome shotgun (WGS) entry which is preliminary data.</text>
</comment>
<dbReference type="PANTHER" id="PTHR30037">
    <property type="entry name" value="DNA-3-METHYLADENINE GLYCOSYLASE 1"/>
    <property type="match status" value="1"/>
</dbReference>
<dbReference type="SUPFAM" id="SSF48150">
    <property type="entry name" value="DNA-glycosylase"/>
    <property type="match status" value="1"/>
</dbReference>
<dbReference type="PANTHER" id="PTHR30037:SF4">
    <property type="entry name" value="DNA-3-METHYLADENINE GLYCOSYLASE I"/>
    <property type="match status" value="1"/>
</dbReference>
<organism evidence="2 3">
    <name type="scientific">Enterococcus columbae DSM 7374 = ATCC 51263</name>
    <dbReference type="NCBI Taxonomy" id="1121865"/>
    <lineage>
        <taxon>Bacteria</taxon>
        <taxon>Bacillati</taxon>
        <taxon>Bacillota</taxon>
        <taxon>Bacilli</taxon>
        <taxon>Lactobacillales</taxon>
        <taxon>Enterococcaceae</taxon>
        <taxon>Enterococcus</taxon>
    </lineage>
</organism>
<dbReference type="AlphaFoldDB" id="S1N423"/>
<name>S1N423_9ENTE</name>
<reference evidence="2 3" key="1">
    <citation type="submission" date="2013-03" db="EMBL/GenBank/DDBJ databases">
        <title>The Genome Sequence of Enterococcus columbae ATCC_51263 (PacBio/Illumina hybrid assembly).</title>
        <authorList>
            <consortium name="The Broad Institute Genomics Platform"/>
            <consortium name="The Broad Institute Genome Sequencing Center for Infectious Disease"/>
            <person name="Earl A."/>
            <person name="Russ C."/>
            <person name="Gilmore M."/>
            <person name="Surin D."/>
            <person name="Walker B."/>
            <person name="Young S."/>
            <person name="Zeng Q."/>
            <person name="Gargeya S."/>
            <person name="Fitzgerald M."/>
            <person name="Haas B."/>
            <person name="Abouelleil A."/>
            <person name="Allen A.W."/>
            <person name="Alvarado L."/>
            <person name="Arachchi H.M."/>
            <person name="Berlin A.M."/>
            <person name="Chapman S.B."/>
            <person name="Gainer-Dewar J."/>
            <person name="Goldberg J."/>
            <person name="Griggs A."/>
            <person name="Gujja S."/>
            <person name="Hansen M."/>
            <person name="Howarth C."/>
            <person name="Imamovic A."/>
            <person name="Ireland A."/>
            <person name="Larimer J."/>
            <person name="McCowan C."/>
            <person name="Murphy C."/>
            <person name="Pearson M."/>
            <person name="Poon T.W."/>
            <person name="Priest M."/>
            <person name="Roberts A."/>
            <person name="Saif S."/>
            <person name="Shea T."/>
            <person name="Sisk P."/>
            <person name="Sykes S."/>
            <person name="Wortman J."/>
            <person name="Nusbaum C."/>
            <person name="Birren B."/>
        </authorList>
    </citation>
    <scope>NUCLEOTIDE SEQUENCE [LARGE SCALE GENOMIC DNA]</scope>
    <source>
        <strain evidence="2 3">ATCC 51263</strain>
    </source>
</reference>
<evidence type="ECO:0000256" key="1">
    <source>
        <dbReference type="PIRSR" id="PIRSR605019-1"/>
    </source>
</evidence>
<dbReference type="Proteomes" id="UP000014113">
    <property type="component" value="Unassembled WGS sequence"/>
</dbReference>
<dbReference type="GO" id="GO:0046872">
    <property type="term" value="F:metal ion binding"/>
    <property type="evidence" value="ECO:0007669"/>
    <property type="project" value="UniProtKB-KW"/>
</dbReference>
<keyword evidence="3" id="KW-1185">Reference proteome</keyword>
<keyword evidence="1" id="KW-0479">Metal-binding</keyword>
<dbReference type="InterPro" id="IPR052891">
    <property type="entry name" value="DNA-3mA_glycosylase"/>
</dbReference>
<feature type="binding site" evidence="1">
    <location>
        <position position="4"/>
    </location>
    <ligand>
        <name>Zn(2+)</name>
        <dbReference type="ChEBI" id="CHEBI:29105"/>
    </ligand>
</feature>
<feature type="binding site" evidence="1">
    <location>
        <position position="17"/>
    </location>
    <ligand>
        <name>Zn(2+)</name>
        <dbReference type="ChEBI" id="CHEBI:29105"/>
    </ligand>
</feature>
<evidence type="ECO:0008006" key="4">
    <source>
        <dbReference type="Google" id="ProtNLM"/>
    </source>
</evidence>
<dbReference type="InterPro" id="IPR005019">
    <property type="entry name" value="Adenine_glyco"/>
</dbReference>
<sequence>MSRCSWAESSPLMQAYHDHEWGRVVTDDQRLFEFLVLEMMQAGLSWSIVLNKRASLAEAFAQFDYQKIAQFTEEKVATLVQNPKIIRHRLKLQAVIHNAQCFMAIQQEFGSFARYLWQFTDGKIIHHHWTSLEQVPTQDKYAQIISKDLKKRGFKFVGPVTIYSYMQAIGMVNDHLTSCDCYGELVQQTQVDL</sequence>
<proteinExistence type="predicted"/>
<dbReference type="STRING" id="1121865.OMW_01424"/>
<accession>S1N423</accession>
<dbReference type="RefSeq" id="WP_016183564.1">
    <property type="nucleotide sequence ID" value="NZ_JXKI01000004.1"/>
</dbReference>